<comment type="similarity">
    <text evidence="1">Belongs to the aldehyde dehydrogenase family.</text>
</comment>
<evidence type="ECO:0000256" key="1">
    <source>
        <dbReference type="ARBA" id="ARBA00009986"/>
    </source>
</evidence>
<keyword evidence="2" id="KW-0521">NADP</keyword>
<dbReference type="InterPro" id="IPR047110">
    <property type="entry name" value="GABD/Sad-like"/>
</dbReference>
<keyword evidence="6" id="KW-1185">Reference proteome</keyword>
<dbReference type="EMBL" id="JAKLTQ010000010">
    <property type="protein sequence ID" value="MCG2623074.1"/>
    <property type="molecule type" value="Genomic_DNA"/>
</dbReference>
<proteinExistence type="inferred from homology"/>
<dbReference type="SUPFAM" id="SSF53720">
    <property type="entry name" value="ALDH-like"/>
    <property type="match status" value="1"/>
</dbReference>
<dbReference type="CDD" id="cd07100">
    <property type="entry name" value="ALDH_SSADH1_GabD1"/>
    <property type="match status" value="1"/>
</dbReference>
<evidence type="ECO:0000259" key="4">
    <source>
        <dbReference type="Pfam" id="PF00171"/>
    </source>
</evidence>
<comment type="caution">
    <text evidence="5">The sequence shown here is derived from an EMBL/GenBank/DDBJ whole genome shotgun (WGS) entry which is preliminary data.</text>
</comment>
<dbReference type="Gene3D" id="3.40.309.10">
    <property type="entry name" value="Aldehyde Dehydrogenase, Chain A, domain 2"/>
    <property type="match status" value="1"/>
</dbReference>
<keyword evidence="3" id="KW-0560">Oxidoreductase</keyword>
<evidence type="ECO:0000256" key="3">
    <source>
        <dbReference type="ARBA" id="ARBA00023002"/>
    </source>
</evidence>
<dbReference type="PANTHER" id="PTHR43217">
    <property type="entry name" value="SUCCINATE SEMIALDEHYDE DEHYDROGENASE [NAD(P)+] SAD"/>
    <property type="match status" value="1"/>
</dbReference>
<dbReference type="Gene3D" id="3.40.605.10">
    <property type="entry name" value="Aldehyde Dehydrogenase, Chain A, domain 1"/>
    <property type="match status" value="1"/>
</dbReference>
<dbReference type="InterPro" id="IPR044148">
    <property type="entry name" value="ALDH_GabD1-like"/>
</dbReference>
<sequence>MTATPTTSTATGYRVVNPATGQVVEEFPTATDEQIQEALAAAEQAYRSWQDVPMAERAKVVARIGELFTERADELAAIITEEMGKPLSQAKGEAEFCTDIFNYFATEGPALAADQEIKAIGGGRAVIQKRPVGVLLGIMPWNYPYYQVARFAAPNLMLGNTIILKHAETCPRSALAIQQIMDDAGLPAGAYVNVFASHAQIADIIADPRVQGVSLTGSERAGAIIGEIAGRNLKKAVLELGGSDPYVVLDAADVKAAAAAAWETRMENTGQACNSNKRMIVMEDIYDEFVAELTEQARNLTPGDPAEEAAGTYAPLSSRAAAESLAEQLRDAVNKGATLHAGGTLVEGPAAYLAPAVLTGVTPDMRAYREELFGPVAVVYKVGSDEEALALANDTDYGLGGAVFSTDEDRARAIAERLETGMTNVNAASAEVAELPFGGVKRSGFGRELGPLGMDEFVNKRLLYIADTDLVQ</sequence>
<dbReference type="InterPro" id="IPR015590">
    <property type="entry name" value="Aldehyde_DH_dom"/>
</dbReference>
<organism evidence="5 6">
    <name type="scientific">Arthrobacter hankyongi</name>
    <dbReference type="NCBI Taxonomy" id="2904801"/>
    <lineage>
        <taxon>Bacteria</taxon>
        <taxon>Bacillati</taxon>
        <taxon>Actinomycetota</taxon>
        <taxon>Actinomycetes</taxon>
        <taxon>Micrococcales</taxon>
        <taxon>Micrococcaceae</taxon>
        <taxon>Arthrobacter</taxon>
    </lineage>
</organism>
<accession>A0ABS9L8S7</accession>
<feature type="domain" description="Aldehyde dehydrogenase" evidence="4">
    <location>
        <begin position="10"/>
        <end position="460"/>
    </location>
</feature>
<evidence type="ECO:0000256" key="2">
    <source>
        <dbReference type="ARBA" id="ARBA00022857"/>
    </source>
</evidence>
<dbReference type="InterPro" id="IPR016163">
    <property type="entry name" value="Ald_DH_C"/>
</dbReference>
<evidence type="ECO:0000313" key="6">
    <source>
        <dbReference type="Proteomes" id="UP001165368"/>
    </source>
</evidence>
<dbReference type="PANTHER" id="PTHR43217:SF2">
    <property type="entry name" value="SUCCINATE-SEMIALDEHYDE DEHYDROGENASE [NADP(+)]"/>
    <property type="match status" value="1"/>
</dbReference>
<reference evidence="5" key="1">
    <citation type="submission" date="2022-01" db="EMBL/GenBank/DDBJ databases">
        <authorList>
            <person name="Jo J.-H."/>
            <person name="Im W.-T."/>
        </authorList>
    </citation>
    <scope>NUCLEOTIDE SEQUENCE</scope>
    <source>
        <strain evidence="5">I2-34</strain>
    </source>
</reference>
<evidence type="ECO:0000313" key="5">
    <source>
        <dbReference type="EMBL" id="MCG2623074.1"/>
    </source>
</evidence>
<dbReference type="InterPro" id="IPR016162">
    <property type="entry name" value="Ald_DH_N"/>
</dbReference>
<protein>
    <submittedName>
        <fullName evidence="5">NAD-dependent succinate-semialdehyde dehydrogenase</fullName>
    </submittedName>
</protein>
<dbReference type="RefSeq" id="WP_237822017.1">
    <property type="nucleotide sequence ID" value="NZ_JAKLTQ010000010.1"/>
</dbReference>
<dbReference type="Pfam" id="PF00171">
    <property type="entry name" value="Aldedh"/>
    <property type="match status" value="1"/>
</dbReference>
<dbReference type="Proteomes" id="UP001165368">
    <property type="component" value="Unassembled WGS sequence"/>
</dbReference>
<gene>
    <name evidence="5" type="ORF">LVY72_14315</name>
</gene>
<name>A0ABS9L8S7_9MICC</name>
<dbReference type="InterPro" id="IPR016161">
    <property type="entry name" value="Ald_DH/histidinol_DH"/>
</dbReference>